<dbReference type="Pfam" id="PF00535">
    <property type="entry name" value="Glycos_transf_2"/>
    <property type="match status" value="1"/>
</dbReference>
<organism evidence="6 7">
    <name type="scientific">Nonomuraea maritima</name>
    <dbReference type="NCBI Taxonomy" id="683260"/>
    <lineage>
        <taxon>Bacteria</taxon>
        <taxon>Bacillati</taxon>
        <taxon>Actinomycetota</taxon>
        <taxon>Actinomycetes</taxon>
        <taxon>Streptosporangiales</taxon>
        <taxon>Streptosporangiaceae</taxon>
        <taxon>Nonomuraea</taxon>
    </lineage>
</organism>
<dbReference type="RefSeq" id="WP_143022168.1">
    <property type="nucleotide sequence ID" value="NZ_FNFB01000016.1"/>
</dbReference>
<keyword evidence="3 6" id="KW-0808">Transferase</keyword>
<evidence type="ECO:0000256" key="3">
    <source>
        <dbReference type="ARBA" id="ARBA00022679"/>
    </source>
</evidence>
<dbReference type="OrthoDB" id="9787979at2"/>
<dbReference type="STRING" id="683260.SAMN05421874_116100"/>
<sequence>MKNEPRVTVVVATRDRRRTLARTLPRHPRPAILVDNGSTDGTPAFVRRHFPGIEVVEAGENLGAPARNIGVSMARTPYVAFADDDSWWADGALDRAADLLDAHPRLALLGARVLVGPEQRLDAVSAQMRDSPLGVRPGLPGPGVLGFLACGAVVRRDAFLEAGGFDDVIFFFGEEERLAVDLAAGGWGLAYVDDVVAHHHPSPPRDPRGRQVLAARNAVLTAVLRRPWPVVARRALDALRQGPAGWEGLRTAVPRLHRALARRRVLPDAVERARRVLERAGREPAGRYAPADVGSEGGMSTAPNPIDLQKHLGGVDYPASKEDLVQAARDHNASNDIVQALEAMPDREYDGPNAVSEAVTKR</sequence>
<evidence type="ECO:0000256" key="4">
    <source>
        <dbReference type="SAM" id="MobiDB-lite"/>
    </source>
</evidence>
<gene>
    <name evidence="6" type="ORF">SAMN05421874_116100</name>
</gene>
<protein>
    <submittedName>
        <fullName evidence="6">Glycosyltransferase, GT2 family</fullName>
    </submittedName>
</protein>
<keyword evidence="7" id="KW-1185">Reference proteome</keyword>
<dbReference type="GO" id="GO:0016757">
    <property type="term" value="F:glycosyltransferase activity"/>
    <property type="evidence" value="ECO:0007669"/>
    <property type="project" value="UniProtKB-KW"/>
</dbReference>
<dbReference type="Gene3D" id="3.90.550.10">
    <property type="entry name" value="Spore Coat Polysaccharide Biosynthesis Protein SpsA, Chain A"/>
    <property type="match status" value="1"/>
</dbReference>
<name>A0A1G9HLP0_9ACTN</name>
<comment type="similarity">
    <text evidence="1">Belongs to the glycosyltransferase 2 family.</text>
</comment>
<dbReference type="Pfam" id="PF11387">
    <property type="entry name" value="DUF2795"/>
    <property type="match status" value="1"/>
</dbReference>
<dbReference type="InterPro" id="IPR021527">
    <property type="entry name" value="DUF2795"/>
</dbReference>
<evidence type="ECO:0000256" key="2">
    <source>
        <dbReference type="ARBA" id="ARBA00022676"/>
    </source>
</evidence>
<proteinExistence type="inferred from homology"/>
<dbReference type="InterPro" id="IPR001173">
    <property type="entry name" value="Glyco_trans_2-like"/>
</dbReference>
<reference evidence="6 7" key="1">
    <citation type="submission" date="2016-10" db="EMBL/GenBank/DDBJ databases">
        <authorList>
            <person name="de Groot N.N."/>
        </authorList>
    </citation>
    <scope>NUCLEOTIDE SEQUENCE [LARGE SCALE GENOMIC DNA]</scope>
    <source>
        <strain evidence="6 7">CGMCC 4.5681</strain>
    </source>
</reference>
<evidence type="ECO:0000256" key="1">
    <source>
        <dbReference type="ARBA" id="ARBA00006739"/>
    </source>
</evidence>
<keyword evidence="2" id="KW-0328">Glycosyltransferase</keyword>
<dbReference type="InterPro" id="IPR050834">
    <property type="entry name" value="Glycosyltransf_2"/>
</dbReference>
<dbReference type="SUPFAM" id="SSF53448">
    <property type="entry name" value="Nucleotide-diphospho-sugar transferases"/>
    <property type="match status" value="1"/>
</dbReference>
<feature type="domain" description="Glycosyltransferase 2-like" evidence="5">
    <location>
        <begin position="31"/>
        <end position="159"/>
    </location>
</feature>
<evidence type="ECO:0000259" key="5">
    <source>
        <dbReference type="Pfam" id="PF00535"/>
    </source>
</evidence>
<dbReference type="PANTHER" id="PTHR43685:SF5">
    <property type="entry name" value="GLYCOSYLTRANSFERASE EPSE-RELATED"/>
    <property type="match status" value="1"/>
</dbReference>
<dbReference type="AlphaFoldDB" id="A0A1G9HLP0"/>
<evidence type="ECO:0000313" key="6">
    <source>
        <dbReference type="EMBL" id="SDL13877.1"/>
    </source>
</evidence>
<dbReference type="Proteomes" id="UP000198683">
    <property type="component" value="Unassembled WGS sequence"/>
</dbReference>
<dbReference type="EMBL" id="FNFB01000016">
    <property type="protein sequence ID" value="SDL13877.1"/>
    <property type="molecule type" value="Genomic_DNA"/>
</dbReference>
<dbReference type="PANTHER" id="PTHR43685">
    <property type="entry name" value="GLYCOSYLTRANSFERASE"/>
    <property type="match status" value="1"/>
</dbReference>
<dbReference type="InterPro" id="IPR029044">
    <property type="entry name" value="Nucleotide-diphossugar_trans"/>
</dbReference>
<feature type="region of interest" description="Disordered" evidence="4">
    <location>
        <begin position="286"/>
        <end position="313"/>
    </location>
</feature>
<accession>A0A1G9HLP0</accession>
<evidence type="ECO:0000313" key="7">
    <source>
        <dbReference type="Proteomes" id="UP000198683"/>
    </source>
</evidence>